<protein>
    <submittedName>
        <fullName evidence="2">Dipicolinic acid synthetase</fullName>
    </submittedName>
</protein>
<dbReference type="Pfam" id="PF02826">
    <property type="entry name" value="2-Hacid_dh_C"/>
    <property type="match status" value="1"/>
</dbReference>
<dbReference type="AlphaFoldDB" id="A0A9D2JAU9"/>
<dbReference type="SUPFAM" id="SSF51735">
    <property type="entry name" value="NAD(P)-binding Rossmann-fold domains"/>
    <property type="match status" value="1"/>
</dbReference>
<dbReference type="Proteomes" id="UP000824048">
    <property type="component" value="Unassembled WGS sequence"/>
</dbReference>
<evidence type="ECO:0000313" key="2">
    <source>
        <dbReference type="EMBL" id="HIZ41979.1"/>
    </source>
</evidence>
<organism evidence="2 3">
    <name type="scientific">Candidatus Gemmiger excrementigallinarum</name>
    <dbReference type="NCBI Taxonomy" id="2838609"/>
    <lineage>
        <taxon>Bacteria</taxon>
        <taxon>Bacillati</taxon>
        <taxon>Bacillota</taxon>
        <taxon>Clostridia</taxon>
        <taxon>Eubacteriales</taxon>
        <taxon>Gemmiger</taxon>
    </lineage>
</organism>
<comment type="caution">
    <text evidence="2">The sequence shown here is derived from an EMBL/GenBank/DDBJ whole genome shotgun (WGS) entry which is preliminary data.</text>
</comment>
<dbReference type="Gene3D" id="3.40.50.720">
    <property type="entry name" value="NAD(P)-binding Rossmann-like Domain"/>
    <property type="match status" value="1"/>
</dbReference>
<reference evidence="2" key="1">
    <citation type="journal article" date="2021" name="PeerJ">
        <title>Extensive microbial diversity within the chicken gut microbiome revealed by metagenomics and culture.</title>
        <authorList>
            <person name="Gilroy R."/>
            <person name="Ravi A."/>
            <person name="Getino M."/>
            <person name="Pursley I."/>
            <person name="Horton D.L."/>
            <person name="Alikhan N.F."/>
            <person name="Baker D."/>
            <person name="Gharbi K."/>
            <person name="Hall N."/>
            <person name="Watson M."/>
            <person name="Adriaenssens E.M."/>
            <person name="Foster-Nyarko E."/>
            <person name="Jarju S."/>
            <person name="Secka A."/>
            <person name="Antonio M."/>
            <person name="Oren A."/>
            <person name="Chaudhuri R.R."/>
            <person name="La Ragione R."/>
            <person name="Hildebrand F."/>
            <person name="Pallen M.J."/>
        </authorList>
    </citation>
    <scope>NUCLEOTIDE SEQUENCE</scope>
    <source>
        <strain evidence="2">ChiSxjej1B13-11774</strain>
    </source>
</reference>
<gene>
    <name evidence="2" type="ORF">H9811_05390</name>
</gene>
<dbReference type="InterPro" id="IPR006140">
    <property type="entry name" value="D-isomer_DH_NAD-bd"/>
</dbReference>
<dbReference type="InterPro" id="IPR036291">
    <property type="entry name" value="NAD(P)-bd_dom_sf"/>
</dbReference>
<feature type="domain" description="D-isomer specific 2-hydroxyacid dehydrogenase NAD-binding" evidence="1">
    <location>
        <begin position="117"/>
        <end position="190"/>
    </location>
</feature>
<sequence length="265" mass="28308">MSKTFCVVGRDARQRAAAQALRMAGYRVVGPETAALADYVLLPMSQERVSDEVARTLQAVHPGTLLLAGRPGAPVQRAAREANLPLVDYFRRPELECLNAVPTAEGCLAMLLQLRRRTIWESDFLVLGYGRVGRAVARRLELLGGHVTVAARNGEQRANARCAGHHAAPLTALAEILPAFDTVINTIPAMVLPRALLQRLPPESLVIDLASRPGGTDFAAAAELGIRAEHALALPGKCAPRTAGTLIAQTVLSLLEERGTLDGKP</sequence>
<accession>A0A9D2JAU9</accession>
<dbReference type="GO" id="GO:0051287">
    <property type="term" value="F:NAD binding"/>
    <property type="evidence" value="ECO:0007669"/>
    <property type="project" value="InterPro"/>
</dbReference>
<dbReference type="EMBL" id="DXBP01000034">
    <property type="protein sequence ID" value="HIZ41979.1"/>
    <property type="molecule type" value="Genomic_DNA"/>
</dbReference>
<name>A0A9D2JAU9_9FIRM</name>
<evidence type="ECO:0000259" key="1">
    <source>
        <dbReference type="Pfam" id="PF02826"/>
    </source>
</evidence>
<proteinExistence type="predicted"/>
<reference evidence="2" key="2">
    <citation type="submission" date="2021-04" db="EMBL/GenBank/DDBJ databases">
        <authorList>
            <person name="Gilroy R."/>
        </authorList>
    </citation>
    <scope>NUCLEOTIDE SEQUENCE</scope>
    <source>
        <strain evidence="2">ChiSxjej1B13-11774</strain>
    </source>
</reference>
<evidence type="ECO:0000313" key="3">
    <source>
        <dbReference type="Proteomes" id="UP000824048"/>
    </source>
</evidence>